<comment type="caution">
    <text evidence="11">The sequence shown here is derived from an EMBL/GenBank/DDBJ whole genome shotgun (WGS) entry which is preliminary data.</text>
</comment>
<evidence type="ECO:0000256" key="6">
    <source>
        <dbReference type="ARBA" id="ARBA00023170"/>
    </source>
</evidence>
<dbReference type="Proteomes" id="UP000823561">
    <property type="component" value="Chromosome 18"/>
</dbReference>
<dbReference type="GO" id="GO:0038023">
    <property type="term" value="F:signaling receptor activity"/>
    <property type="evidence" value="ECO:0007669"/>
    <property type="project" value="InterPro"/>
</dbReference>
<dbReference type="GO" id="GO:0009897">
    <property type="term" value="C:external side of plasma membrane"/>
    <property type="evidence" value="ECO:0007669"/>
    <property type="project" value="TreeGrafter"/>
</dbReference>
<protein>
    <recommendedName>
        <fullName evidence="10">GDNF/GAS1 domain-containing protein</fullName>
    </recommendedName>
</protein>
<evidence type="ECO:0000256" key="3">
    <source>
        <dbReference type="ARBA" id="ARBA00022475"/>
    </source>
</evidence>
<evidence type="ECO:0000256" key="9">
    <source>
        <dbReference type="SAM" id="SignalP"/>
    </source>
</evidence>
<evidence type="ECO:0000256" key="8">
    <source>
        <dbReference type="SAM" id="Phobius"/>
    </source>
</evidence>
<evidence type="ECO:0000313" key="12">
    <source>
        <dbReference type="Proteomes" id="UP000823561"/>
    </source>
</evidence>
<dbReference type="GO" id="GO:0007399">
    <property type="term" value="P:nervous system development"/>
    <property type="evidence" value="ECO:0007669"/>
    <property type="project" value="TreeGrafter"/>
</dbReference>
<accession>A0AAV6FVU0</accession>
<dbReference type="SUPFAM" id="SSF110035">
    <property type="entry name" value="GDNF receptor-like"/>
    <property type="match status" value="2"/>
</dbReference>
<name>A0AAV6FVU0_9TELE</name>
<evidence type="ECO:0000256" key="1">
    <source>
        <dbReference type="ARBA" id="ARBA00004236"/>
    </source>
</evidence>
<dbReference type="EMBL" id="JADWDJ010000018">
    <property type="protein sequence ID" value="KAG5266828.1"/>
    <property type="molecule type" value="Genomic_DNA"/>
</dbReference>
<evidence type="ECO:0000256" key="7">
    <source>
        <dbReference type="ARBA" id="ARBA00023180"/>
    </source>
</evidence>
<dbReference type="Pfam" id="PF02351">
    <property type="entry name" value="GDNF"/>
    <property type="match status" value="2"/>
</dbReference>
<keyword evidence="5 8" id="KW-0472">Membrane</keyword>
<feature type="transmembrane region" description="Helical" evidence="8">
    <location>
        <begin position="352"/>
        <end position="372"/>
    </location>
</feature>
<feature type="domain" description="GDNF/GAS1" evidence="10">
    <location>
        <begin position="139"/>
        <end position="215"/>
    </location>
</feature>
<feature type="domain" description="GDNF/GAS1" evidence="10">
    <location>
        <begin position="224"/>
        <end position="321"/>
    </location>
</feature>
<feature type="chain" id="PRO_5043462086" description="GDNF/GAS1 domain-containing protein" evidence="9">
    <location>
        <begin position="18"/>
        <end position="404"/>
    </location>
</feature>
<dbReference type="GO" id="GO:0043235">
    <property type="term" value="C:receptor complex"/>
    <property type="evidence" value="ECO:0007669"/>
    <property type="project" value="TreeGrafter"/>
</dbReference>
<keyword evidence="8" id="KW-1133">Transmembrane helix</keyword>
<dbReference type="InterPro" id="IPR037193">
    <property type="entry name" value="GDNF_alpha"/>
</dbReference>
<evidence type="ECO:0000313" key="11">
    <source>
        <dbReference type="EMBL" id="KAG5266828.1"/>
    </source>
</evidence>
<dbReference type="InterPro" id="IPR003438">
    <property type="entry name" value="GDNF_rcpt"/>
</dbReference>
<keyword evidence="4 9" id="KW-0732">Signal</keyword>
<comment type="subcellular location">
    <subcellularLocation>
        <location evidence="1">Cell membrane</location>
    </subcellularLocation>
</comment>
<proteinExistence type="inferred from homology"/>
<evidence type="ECO:0000256" key="2">
    <source>
        <dbReference type="ARBA" id="ARBA00005961"/>
    </source>
</evidence>
<evidence type="ECO:0000256" key="5">
    <source>
        <dbReference type="ARBA" id="ARBA00023136"/>
    </source>
</evidence>
<dbReference type="PANTHER" id="PTHR10269:SF1">
    <property type="entry name" value="GDNF FAMILY RECEPTOR ALPHA-LIKE"/>
    <property type="match status" value="1"/>
</dbReference>
<evidence type="ECO:0000256" key="4">
    <source>
        <dbReference type="ARBA" id="ARBA00022729"/>
    </source>
</evidence>
<sequence length="404" mass="45020">MSRASVIPSVLVMGALAVHISGVKIFSKPKDCSVNLEECIAEHNLCKREGSLLESMCGIEGRPCQLEDPAICNMTIQFMLSGISIRRGCFCQWEEEPCTLLNLLTASCQQHKAEQKTVPKMKRPDSGLSGYVPGMSYSCSGQMNICLEDEACNRWLVPLVKACSSPCNQSQCGQRIQQFYKGMPQTTAEKLVFCTCEPEDQECQVMRANLHGGTCEDTEEDWTCLEMLDSCVESLMCRERFGTLLSKCLGIEPVGPDANSYSEWVNLIDSQQSWSQDRECKMALVASMGTMLQQPCSCDGLPIYELHKCNILHQLLHNKSIFISHLAITGAPDQSSEANEWISAQWRWSDHLYIFVYSLLVVAILGVVIIVLHKLGRQKAVADQLRYGTPSQKNSGTDANRCQY</sequence>
<dbReference type="GO" id="GO:0007169">
    <property type="term" value="P:cell surface receptor protein tyrosine kinase signaling pathway"/>
    <property type="evidence" value="ECO:0007669"/>
    <property type="project" value="UniProtKB-ARBA"/>
</dbReference>
<keyword evidence="12" id="KW-1185">Reference proteome</keyword>
<keyword evidence="8" id="KW-0812">Transmembrane</keyword>
<dbReference type="SMART" id="SM00907">
    <property type="entry name" value="GDNF"/>
    <property type="match status" value="2"/>
</dbReference>
<keyword evidence="6" id="KW-0675">Receptor</keyword>
<reference evidence="11" key="1">
    <citation type="submission" date="2020-10" db="EMBL/GenBank/DDBJ databases">
        <title>Chromosome-scale genome assembly of the Allis shad, Alosa alosa.</title>
        <authorList>
            <person name="Margot Z."/>
            <person name="Christophe K."/>
            <person name="Cabau C."/>
            <person name="Louis A."/>
            <person name="Berthelot C."/>
            <person name="Parey E."/>
            <person name="Roest Crollius H."/>
            <person name="Montfort J."/>
            <person name="Robinson-Rechavi M."/>
            <person name="Bucao C."/>
            <person name="Bouchez O."/>
            <person name="Gislard M."/>
            <person name="Lluch J."/>
            <person name="Milhes M."/>
            <person name="Lampietro C."/>
            <person name="Lopez Roques C."/>
            <person name="Donnadieu C."/>
            <person name="Braasch I."/>
            <person name="Desvignes T."/>
            <person name="Postlethwait J."/>
            <person name="Bobe J."/>
            <person name="Guiguen Y."/>
        </authorList>
    </citation>
    <scope>NUCLEOTIDE SEQUENCE</scope>
    <source>
        <strain evidence="11">M-15738</strain>
        <tissue evidence="11">Blood</tissue>
    </source>
</reference>
<gene>
    <name evidence="11" type="ORF">AALO_G00236680</name>
</gene>
<evidence type="ECO:0000259" key="10">
    <source>
        <dbReference type="SMART" id="SM00907"/>
    </source>
</evidence>
<feature type="signal peptide" evidence="9">
    <location>
        <begin position="1"/>
        <end position="17"/>
    </location>
</feature>
<keyword evidence="7" id="KW-0325">Glycoprotein</keyword>
<dbReference type="InterPro" id="IPR016017">
    <property type="entry name" value="GDNF/GAS1"/>
</dbReference>
<keyword evidence="3" id="KW-1003">Cell membrane</keyword>
<organism evidence="11 12">
    <name type="scientific">Alosa alosa</name>
    <name type="common">allis shad</name>
    <dbReference type="NCBI Taxonomy" id="278164"/>
    <lineage>
        <taxon>Eukaryota</taxon>
        <taxon>Metazoa</taxon>
        <taxon>Chordata</taxon>
        <taxon>Craniata</taxon>
        <taxon>Vertebrata</taxon>
        <taxon>Euteleostomi</taxon>
        <taxon>Actinopterygii</taxon>
        <taxon>Neopterygii</taxon>
        <taxon>Teleostei</taxon>
        <taxon>Clupei</taxon>
        <taxon>Clupeiformes</taxon>
        <taxon>Clupeoidei</taxon>
        <taxon>Clupeidae</taxon>
        <taxon>Alosa</taxon>
    </lineage>
</organism>
<dbReference type="AlphaFoldDB" id="A0AAV6FVU0"/>
<comment type="similarity">
    <text evidence="2">Belongs to the GDNFR family.</text>
</comment>
<dbReference type="PANTHER" id="PTHR10269">
    <property type="entry name" value="GDNF RECEPTOR ALPHA"/>
    <property type="match status" value="1"/>
</dbReference>